<sequence length="141" mass="16366">MSANAVGQVIECWFLIGGSWIPFLVFYKYDASLKMIKVIRFEGGKLPPPHHRHCYLSVPRLILPTEDATFVLYHMSLTYGLYNTHNIRLGWIRAHVGHLGNEKADELAKEAITSTRWPKRQQCPRYLFPEAVRNKMSSREH</sequence>
<dbReference type="GO" id="GO:0004523">
    <property type="term" value="F:RNA-DNA hybrid ribonuclease activity"/>
    <property type="evidence" value="ECO:0007669"/>
    <property type="project" value="InterPro"/>
</dbReference>
<keyword evidence="1" id="KW-0812">Transmembrane</keyword>
<name>A0A4Y2BKC5_ARAVE</name>
<dbReference type="Gene3D" id="3.30.420.10">
    <property type="entry name" value="Ribonuclease H-like superfamily/Ribonuclease H"/>
    <property type="match status" value="1"/>
</dbReference>
<dbReference type="Proteomes" id="UP000499080">
    <property type="component" value="Unassembled WGS sequence"/>
</dbReference>
<proteinExistence type="predicted"/>
<protein>
    <recommendedName>
        <fullName evidence="2">RNase H type-1 domain-containing protein</fullName>
    </recommendedName>
</protein>
<feature type="transmembrane region" description="Helical" evidence="1">
    <location>
        <begin position="6"/>
        <end position="27"/>
    </location>
</feature>
<evidence type="ECO:0000256" key="1">
    <source>
        <dbReference type="SAM" id="Phobius"/>
    </source>
</evidence>
<dbReference type="SUPFAM" id="SSF53098">
    <property type="entry name" value="Ribonuclease H-like"/>
    <property type="match status" value="1"/>
</dbReference>
<accession>A0A4Y2BKC5</accession>
<dbReference type="InterPro" id="IPR036397">
    <property type="entry name" value="RNaseH_sf"/>
</dbReference>
<keyword evidence="1" id="KW-1133">Transmembrane helix</keyword>
<evidence type="ECO:0000259" key="2">
    <source>
        <dbReference type="Pfam" id="PF00075"/>
    </source>
</evidence>
<comment type="caution">
    <text evidence="3">The sequence shown here is derived from an EMBL/GenBank/DDBJ whole genome shotgun (WGS) entry which is preliminary data.</text>
</comment>
<feature type="domain" description="RNase H type-1" evidence="2">
    <location>
        <begin position="81"/>
        <end position="112"/>
    </location>
</feature>
<evidence type="ECO:0000313" key="4">
    <source>
        <dbReference type="Proteomes" id="UP000499080"/>
    </source>
</evidence>
<dbReference type="EMBL" id="BGPR01000088">
    <property type="protein sequence ID" value="GBL92701.1"/>
    <property type="molecule type" value="Genomic_DNA"/>
</dbReference>
<dbReference type="InterPro" id="IPR002156">
    <property type="entry name" value="RNaseH_domain"/>
</dbReference>
<reference evidence="3 4" key="1">
    <citation type="journal article" date="2019" name="Sci. Rep.">
        <title>Orb-weaving spider Araneus ventricosus genome elucidates the spidroin gene catalogue.</title>
        <authorList>
            <person name="Kono N."/>
            <person name="Nakamura H."/>
            <person name="Ohtoshi R."/>
            <person name="Moran D.A.P."/>
            <person name="Shinohara A."/>
            <person name="Yoshida Y."/>
            <person name="Fujiwara M."/>
            <person name="Mori M."/>
            <person name="Tomita M."/>
            <person name="Arakawa K."/>
        </authorList>
    </citation>
    <scope>NUCLEOTIDE SEQUENCE [LARGE SCALE GENOMIC DNA]</scope>
</reference>
<dbReference type="AlphaFoldDB" id="A0A4Y2BKC5"/>
<evidence type="ECO:0000313" key="3">
    <source>
        <dbReference type="EMBL" id="GBL92701.1"/>
    </source>
</evidence>
<organism evidence="3 4">
    <name type="scientific">Araneus ventricosus</name>
    <name type="common">Orbweaver spider</name>
    <name type="synonym">Epeira ventricosa</name>
    <dbReference type="NCBI Taxonomy" id="182803"/>
    <lineage>
        <taxon>Eukaryota</taxon>
        <taxon>Metazoa</taxon>
        <taxon>Ecdysozoa</taxon>
        <taxon>Arthropoda</taxon>
        <taxon>Chelicerata</taxon>
        <taxon>Arachnida</taxon>
        <taxon>Araneae</taxon>
        <taxon>Araneomorphae</taxon>
        <taxon>Entelegynae</taxon>
        <taxon>Araneoidea</taxon>
        <taxon>Araneidae</taxon>
        <taxon>Araneus</taxon>
    </lineage>
</organism>
<gene>
    <name evidence="3" type="ORF">AVEN_119096_1</name>
</gene>
<keyword evidence="1" id="KW-0472">Membrane</keyword>
<dbReference type="InterPro" id="IPR012337">
    <property type="entry name" value="RNaseH-like_sf"/>
</dbReference>
<dbReference type="Pfam" id="PF00075">
    <property type="entry name" value="RNase_H"/>
    <property type="match status" value="1"/>
</dbReference>
<dbReference type="GO" id="GO:0003676">
    <property type="term" value="F:nucleic acid binding"/>
    <property type="evidence" value="ECO:0007669"/>
    <property type="project" value="InterPro"/>
</dbReference>
<keyword evidence="4" id="KW-1185">Reference proteome</keyword>